<dbReference type="OMA" id="HEYIKSN"/>
<evidence type="ECO:0000313" key="2">
    <source>
        <dbReference type="Proteomes" id="UP000007322"/>
    </source>
</evidence>
<sequence length="172" mass="18959">ADANRTGALKKPTEIRVLDALRRIFIVNNAPLPPSPLQHHWIVDCYGHEYIESTGGNAAGRDWAMYHSVSYWKLCNGQSVGTHWVTQGALPPTAIVGRMARQVLSTLQFLYTAGPRPLYHRDAHLGNVWIHWPSASSANPANHDDDKGDDAAALPLPDFYLGDFGEAAFDDD</sequence>
<protein>
    <recommendedName>
        <fullName evidence="3">Protein kinase domain-containing protein</fullName>
    </recommendedName>
</protein>
<dbReference type="GeneID" id="11513365"/>
<accession>G2Q492</accession>
<dbReference type="InParanoid" id="G2Q492"/>
<dbReference type="EMBL" id="CP003002">
    <property type="protein sequence ID" value="AEO54487.1"/>
    <property type="molecule type" value="Genomic_DNA"/>
</dbReference>
<organism evidence="1 2">
    <name type="scientific">Thermothelomyces thermophilus (strain ATCC 42464 / BCRC 31852 / DSM 1799)</name>
    <name type="common">Sporotrichum thermophile</name>
    <dbReference type="NCBI Taxonomy" id="573729"/>
    <lineage>
        <taxon>Eukaryota</taxon>
        <taxon>Fungi</taxon>
        <taxon>Dikarya</taxon>
        <taxon>Ascomycota</taxon>
        <taxon>Pezizomycotina</taxon>
        <taxon>Sordariomycetes</taxon>
        <taxon>Sordariomycetidae</taxon>
        <taxon>Sordariales</taxon>
        <taxon>Chaetomiaceae</taxon>
        <taxon>Thermothelomyces</taxon>
    </lineage>
</organism>
<dbReference type="eggNOG" id="ENOG502SXTT">
    <property type="taxonomic scope" value="Eukaryota"/>
</dbReference>
<dbReference type="Proteomes" id="UP000007322">
    <property type="component" value="Chromosome 1"/>
</dbReference>
<feature type="non-terminal residue" evidence="1">
    <location>
        <position position="1"/>
    </location>
</feature>
<reference evidence="1 2" key="1">
    <citation type="journal article" date="2011" name="Nat. Biotechnol.">
        <title>Comparative genomic analysis of the thermophilic biomass-degrading fungi Myceliophthora thermophila and Thielavia terrestris.</title>
        <authorList>
            <person name="Berka R.M."/>
            <person name="Grigoriev I.V."/>
            <person name="Otillar R."/>
            <person name="Salamov A."/>
            <person name="Grimwood J."/>
            <person name="Reid I."/>
            <person name="Ishmael N."/>
            <person name="John T."/>
            <person name="Darmond C."/>
            <person name="Moisan M.-C."/>
            <person name="Henrissat B."/>
            <person name="Coutinho P.M."/>
            <person name="Lombard V."/>
            <person name="Natvig D.O."/>
            <person name="Lindquist E."/>
            <person name="Schmutz J."/>
            <person name="Lucas S."/>
            <person name="Harris P."/>
            <person name="Powlowski J."/>
            <person name="Bellemare A."/>
            <person name="Taylor D."/>
            <person name="Butler G."/>
            <person name="de Vries R.P."/>
            <person name="Allijn I.E."/>
            <person name="van den Brink J."/>
            <person name="Ushinsky S."/>
            <person name="Storms R."/>
            <person name="Powell A.J."/>
            <person name="Paulsen I.T."/>
            <person name="Elbourne L.D.H."/>
            <person name="Baker S.E."/>
            <person name="Magnuson J."/>
            <person name="LaBoissiere S."/>
            <person name="Clutterbuck A.J."/>
            <person name="Martinez D."/>
            <person name="Wogulis M."/>
            <person name="de Leon A.L."/>
            <person name="Rey M.W."/>
            <person name="Tsang A."/>
        </authorList>
    </citation>
    <scope>NUCLEOTIDE SEQUENCE [LARGE SCALE GENOMIC DNA]</scope>
    <source>
        <strain evidence="2">ATCC 42464 / BCRC 31852 / DSM 1799</strain>
    </source>
</reference>
<dbReference type="AlphaFoldDB" id="G2Q492"/>
<proteinExistence type="predicted"/>
<name>G2Q492_THET4</name>
<dbReference type="SUPFAM" id="SSF56112">
    <property type="entry name" value="Protein kinase-like (PK-like)"/>
    <property type="match status" value="1"/>
</dbReference>
<gene>
    <name evidence="1" type="ORF">MYCTH_2042961</name>
</gene>
<dbReference type="HOGENOM" id="CLU_1559055_0_0_1"/>
<evidence type="ECO:0008006" key="3">
    <source>
        <dbReference type="Google" id="ProtNLM"/>
    </source>
</evidence>
<dbReference type="RefSeq" id="XP_003659732.1">
    <property type="nucleotide sequence ID" value="XM_003659684.1"/>
</dbReference>
<feature type="non-terminal residue" evidence="1">
    <location>
        <position position="172"/>
    </location>
</feature>
<dbReference type="Gene3D" id="1.10.510.10">
    <property type="entry name" value="Transferase(Phosphotransferase) domain 1"/>
    <property type="match status" value="1"/>
</dbReference>
<dbReference type="KEGG" id="mtm:MYCTH_2042961"/>
<dbReference type="OrthoDB" id="4558637at2759"/>
<dbReference type="VEuPathDB" id="FungiDB:MYCTH_2042961"/>
<dbReference type="InterPro" id="IPR011009">
    <property type="entry name" value="Kinase-like_dom_sf"/>
</dbReference>
<keyword evidence="2" id="KW-1185">Reference proteome</keyword>
<evidence type="ECO:0000313" key="1">
    <source>
        <dbReference type="EMBL" id="AEO54487.1"/>
    </source>
</evidence>